<accession>A0ABV5IHG8</accession>
<protein>
    <submittedName>
        <fullName evidence="2">Uncharacterized protein</fullName>
    </submittedName>
</protein>
<name>A0ABV5IHG8_9ACTN</name>
<dbReference type="EMBL" id="JBHMEI010000013">
    <property type="protein sequence ID" value="MFB9203174.1"/>
    <property type="molecule type" value="Genomic_DNA"/>
</dbReference>
<comment type="caution">
    <text evidence="2">The sequence shown here is derived from an EMBL/GenBank/DDBJ whole genome shotgun (WGS) entry which is preliminary data.</text>
</comment>
<dbReference type="Proteomes" id="UP001589647">
    <property type="component" value="Unassembled WGS sequence"/>
</dbReference>
<reference evidence="2 3" key="1">
    <citation type="submission" date="2024-09" db="EMBL/GenBank/DDBJ databases">
        <authorList>
            <person name="Sun Q."/>
            <person name="Mori K."/>
        </authorList>
    </citation>
    <scope>NUCLEOTIDE SEQUENCE [LARGE SCALE GENOMIC DNA]</scope>
    <source>
        <strain evidence="2 3">CCM 3426</strain>
    </source>
</reference>
<keyword evidence="3" id="KW-1185">Reference proteome</keyword>
<proteinExistence type="predicted"/>
<feature type="region of interest" description="Disordered" evidence="1">
    <location>
        <begin position="63"/>
        <end position="94"/>
    </location>
</feature>
<evidence type="ECO:0000313" key="3">
    <source>
        <dbReference type="Proteomes" id="UP001589647"/>
    </source>
</evidence>
<evidence type="ECO:0000256" key="1">
    <source>
        <dbReference type="SAM" id="MobiDB-lite"/>
    </source>
</evidence>
<gene>
    <name evidence="2" type="ORF">ACFFV7_18385</name>
</gene>
<sequence>MTATPRECGLISTNAIQIATGFKDYRAIGTKMSEGRFASCSVADDLDSKGKLGLVIRIHEPSPLSPEGLKNTKATTGGRDLPGGLGPGFASRREDAGDQTVAFVYGWTSDYEHLLSIEVTEGAPGRDSLADAVEFFRQLKPLLLTASK</sequence>
<organism evidence="2 3">
    <name type="scientific">Nonomuraea spiralis</name>
    <dbReference type="NCBI Taxonomy" id="46182"/>
    <lineage>
        <taxon>Bacteria</taxon>
        <taxon>Bacillati</taxon>
        <taxon>Actinomycetota</taxon>
        <taxon>Actinomycetes</taxon>
        <taxon>Streptosporangiales</taxon>
        <taxon>Streptosporangiaceae</taxon>
        <taxon>Nonomuraea</taxon>
    </lineage>
</organism>
<evidence type="ECO:0000313" key="2">
    <source>
        <dbReference type="EMBL" id="MFB9203174.1"/>
    </source>
</evidence>
<dbReference type="RefSeq" id="WP_229823427.1">
    <property type="nucleotide sequence ID" value="NZ_BMRC01000002.1"/>
</dbReference>